<dbReference type="GO" id="GO:0005938">
    <property type="term" value="C:cell cortex"/>
    <property type="evidence" value="ECO:0007669"/>
    <property type="project" value="TreeGrafter"/>
</dbReference>
<feature type="compositionally biased region" description="Basic and acidic residues" evidence="1">
    <location>
        <begin position="28"/>
        <end position="42"/>
    </location>
</feature>
<evidence type="ECO:0000313" key="5">
    <source>
        <dbReference type="Proteomes" id="UP000494040"/>
    </source>
</evidence>
<dbReference type="CTD" id="10129"/>
<dbReference type="Pfam" id="PF14222">
    <property type="entry name" value="MOR2-PAG1_N"/>
    <property type="match status" value="1"/>
</dbReference>
<dbReference type="EnsemblMetazoa" id="XM_024226557.1">
    <property type="protein sequence ID" value="XP_024082325.1"/>
    <property type="gene ID" value="LOC112126769"/>
</dbReference>
<dbReference type="PANTHER" id="PTHR12295">
    <property type="entry name" value="FURRY-RELATED"/>
    <property type="match status" value="1"/>
</dbReference>
<feature type="compositionally biased region" description="Polar residues" evidence="1">
    <location>
        <begin position="43"/>
        <end position="53"/>
    </location>
</feature>
<dbReference type="GeneID" id="112126769"/>
<accession>A0A8I6SF07</accession>
<evidence type="ECO:0000259" key="3">
    <source>
        <dbReference type="Pfam" id="PF14228"/>
    </source>
</evidence>
<dbReference type="OMA" id="WGAHKER"/>
<sequence length="1402" mass="158248">MLWQDVDSDEIDESGVESGNNSDSETGDSLHARNSEGSDSHSHNASTTDTLPTSIDMESERGSGSIVSLLPWGTHKERSSQNVDFDVRPGEFVMRTLFTEFTTQAERKIEAVLSEPQEKTLSKVLQRGEDAQFDQLLSVFGSAAEHCLPSILRALFDWYERQMGEPVQEAKKIEQKGKGEATERADTDAVQEKRDLAVEFLLCLMLIEVLKQLHFHPGHEDLVTYIENLSFRHFKYREGQGSGVNGANFHTVADLYAEVLGALAQSRFLSVRNRFLAELKELRAKEPCPHTTQSTISLLMGMKFFRVKMVPIEEFEASFQFMQECAQYFLEVKDKDIKHALAGLFVEILVPVAASVKNEVNVPCLKNFVESLYSQTLDMCTKSKHRLALFPLLTCLLCVSQKAFFLQNWHYFLAMCLSHLKNRDSKMSRVALESLYRLLWVYMIRIKCESNSATQSRLQSIVHSLFPKGSKAVVPRDTPLNIFVKIIQFIAQERLDFAMREIVFDLLSVGRTNTAFKIIHTPERMSIGLRAFLVVADSLQQKEGEPPMPRTSGVLPSGNTLRVKKTFLNKMLTEDTARSIGMSPYFPHVRHVFVDILRALDIHYGRPLMMTCTQNVNKEPDEMITGERKPRIDLFRTCVAAVPRLIPDGITSAELIDLLARLTVHMDEELRGLAYQSLQTLVIDFPDWRHDVILGFTQFLSRDVPDTSPQLLDNGLRMLLQLLTSWKNAVSKDPIPQPPPQQQISIELSPLSTPRRHEHAPRIEPASNVLRHVEGFALVMLCSVRLCQRRLSVHILREAKLLLKLLGGIYDNEEAVIDSMEKWCPFVLETCLNLLPAAEKTAVQSATVDMQWIADRSSSVWTAGIQDESSSKNNTSSGSVCVMSPMSDPWACVFFGLLERGKTLSQCPTAVTHAWPIVYTRLHMLFSVVDPTPVSDNRASLLRSSAPPRRPVTERDMYLVVWRNYASLAMRVVPPAPSPVVRCASPDLSLRRIFVISSQQESMLFWHRFSQSLSDDDLSESKSLYCYGYTQNKTRHKRSSSSPDSLTAERNEKGTAVTPAGLYKLLVPLLRCEVTDVRDAVVYALAKVNCEALKDLMEELVVYIREAVDRKQENMRRRRRRDALRLHLVRVFELIAQYGTFGNSSCVLERDSQSLHPTIVEYIEGARICLEMDPDKESLTDIKSHFCNFIRHMLKSFSLEMHQSLLKRDLRRNLFSMFASWAGPLGRGLGLSDVPGSPDLQYIALQAMTSVLCCGPCFDPQGLAEEGSLYSWIDELLQSEDPKIYKLACETVVLLLECNSDIGSLLDWVVERCYTAKPQVADGCFNALSTIFSVKEYPCDHYTAVINVTLMNTGCPRTEIQEKALQLLQILDKRFFGAVGPFPAEGEPGSGEHYGKGPVLQH</sequence>
<dbReference type="GO" id="GO:0031175">
    <property type="term" value="P:neuron projection development"/>
    <property type="evidence" value="ECO:0007669"/>
    <property type="project" value="TreeGrafter"/>
</dbReference>
<dbReference type="Gene3D" id="1.25.10.10">
    <property type="entry name" value="Leucine-rich Repeat Variant"/>
    <property type="match status" value="1"/>
</dbReference>
<evidence type="ECO:0000256" key="1">
    <source>
        <dbReference type="SAM" id="MobiDB-lite"/>
    </source>
</evidence>
<dbReference type="RefSeq" id="XP_024082325.1">
    <property type="nucleotide sequence ID" value="XM_024226557.1"/>
</dbReference>
<dbReference type="InterPro" id="IPR016024">
    <property type="entry name" value="ARM-type_fold"/>
</dbReference>
<protein>
    <recommendedName>
        <fullName evidence="6">Furry</fullName>
    </recommendedName>
</protein>
<feature type="domain" description="Cell morphogenesis central region" evidence="3">
    <location>
        <begin position="1048"/>
        <end position="1223"/>
    </location>
</feature>
<dbReference type="GO" id="GO:0030427">
    <property type="term" value="C:site of polarized growth"/>
    <property type="evidence" value="ECO:0007669"/>
    <property type="project" value="TreeGrafter"/>
</dbReference>
<organism evidence="4 5">
    <name type="scientific">Cimex lectularius</name>
    <name type="common">Bed bug</name>
    <name type="synonym">Acanthia lectularia</name>
    <dbReference type="NCBI Taxonomy" id="79782"/>
    <lineage>
        <taxon>Eukaryota</taxon>
        <taxon>Metazoa</taxon>
        <taxon>Ecdysozoa</taxon>
        <taxon>Arthropoda</taxon>
        <taxon>Hexapoda</taxon>
        <taxon>Insecta</taxon>
        <taxon>Pterygota</taxon>
        <taxon>Neoptera</taxon>
        <taxon>Paraneoptera</taxon>
        <taxon>Hemiptera</taxon>
        <taxon>Heteroptera</taxon>
        <taxon>Panheteroptera</taxon>
        <taxon>Cimicomorpha</taxon>
        <taxon>Cimicidae</taxon>
        <taxon>Cimex</taxon>
    </lineage>
</organism>
<proteinExistence type="predicted"/>
<dbReference type="Pfam" id="PF14228">
    <property type="entry name" value="MOR2-PAG1_mid"/>
    <property type="match status" value="2"/>
</dbReference>
<feature type="region of interest" description="Disordered" evidence="1">
    <location>
        <begin position="1"/>
        <end position="62"/>
    </location>
</feature>
<dbReference type="PANTHER" id="PTHR12295:SF30">
    <property type="entry name" value="PROTEIN FURRY"/>
    <property type="match status" value="1"/>
</dbReference>
<dbReference type="GO" id="GO:0000902">
    <property type="term" value="P:cell morphogenesis"/>
    <property type="evidence" value="ECO:0007669"/>
    <property type="project" value="InterPro"/>
</dbReference>
<dbReference type="SUPFAM" id="SSF48371">
    <property type="entry name" value="ARM repeat"/>
    <property type="match status" value="2"/>
</dbReference>
<dbReference type="InterPro" id="IPR025614">
    <property type="entry name" value="Cell_morpho_N"/>
</dbReference>
<keyword evidence="5" id="KW-1185">Reference proteome</keyword>
<dbReference type="OrthoDB" id="6287725at2759"/>
<dbReference type="KEGG" id="clec:112126769"/>
<feature type="domain" description="Cell morphogenesis protein N-terminal" evidence="2">
    <location>
        <begin position="192"/>
        <end position="727"/>
    </location>
</feature>
<evidence type="ECO:0008006" key="6">
    <source>
        <dbReference type="Google" id="ProtNLM"/>
    </source>
</evidence>
<name>A0A8I6SF07_CIMLE</name>
<feature type="compositionally biased region" description="Acidic residues" evidence="1">
    <location>
        <begin position="1"/>
        <end position="15"/>
    </location>
</feature>
<dbReference type="InterPro" id="IPR011989">
    <property type="entry name" value="ARM-like"/>
</dbReference>
<feature type="domain" description="Cell morphogenesis central region" evidence="3">
    <location>
        <begin position="1291"/>
        <end position="1376"/>
    </location>
</feature>
<dbReference type="InterPro" id="IPR039867">
    <property type="entry name" value="Furry/Tao3/Mor2"/>
</dbReference>
<evidence type="ECO:0000259" key="2">
    <source>
        <dbReference type="Pfam" id="PF14222"/>
    </source>
</evidence>
<dbReference type="Proteomes" id="UP000494040">
    <property type="component" value="Unassembled WGS sequence"/>
</dbReference>
<dbReference type="InterPro" id="IPR029473">
    <property type="entry name" value="MOR2-PAG1_mid"/>
</dbReference>
<reference evidence="4" key="1">
    <citation type="submission" date="2022-01" db="UniProtKB">
        <authorList>
            <consortium name="EnsemblMetazoa"/>
        </authorList>
    </citation>
    <scope>IDENTIFICATION</scope>
</reference>
<evidence type="ECO:0000313" key="4">
    <source>
        <dbReference type="EnsemblMetazoa" id="XP_024082325.1"/>
    </source>
</evidence>
<feature type="region of interest" description="Disordered" evidence="1">
    <location>
        <begin position="1034"/>
        <end position="1053"/>
    </location>
</feature>